<organism evidence="1 2">
    <name type="scientific">Morganella psychrotolerans</name>
    <dbReference type="NCBI Taxonomy" id="368603"/>
    <lineage>
        <taxon>Bacteria</taxon>
        <taxon>Pseudomonadati</taxon>
        <taxon>Pseudomonadota</taxon>
        <taxon>Gammaproteobacteria</taxon>
        <taxon>Enterobacterales</taxon>
        <taxon>Morganellaceae</taxon>
        <taxon>Morganella</taxon>
    </lineage>
</organism>
<protein>
    <submittedName>
        <fullName evidence="1">Uncharacterized protein</fullName>
    </submittedName>
</protein>
<proteinExistence type="predicted"/>
<keyword evidence="2" id="KW-1185">Reference proteome</keyword>
<sequence>MKALSQTELNNVSGGLVLLSSLTSSYGAAMGQAIGSVVDMTYKTVGLNTNFGLAAATLGSGIGNAVGLSPLKAVSGISQGVNQIINNVNILKVATQPA</sequence>
<accession>A0A1B8HAZ6</accession>
<evidence type="ECO:0000313" key="2">
    <source>
        <dbReference type="Proteomes" id="UP000092377"/>
    </source>
</evidence>
<name>A0A1B8HAZ6_9GAMM</name>
<reference evidence="2" key="1">
    <citation type="submission" date="2016-06" db="EMBL/GenBank/DDBJ databases">
        <authorList>
            <person name="Butler K."/>
        </authorList>
    </citation>
    <scope>NUCLEOTIDE SEQUENCE [LARGE SCALE GENOMIC DNA]</scope>
    <source>
        <strain evidence="2">GCSL-Mp20</strain>
    </source>
</reference>
<dbReference type="RefSeq" id="WP_067403749.1">
    <property type="nucleotide sequence ID" value="NZ_LZEY01000034.1"/>
</dbReference>
<dbReference type="Proteomes" id="UP000092377">
    <property type="component" value="Unassembled WGS sequence"/>
</dbReference>
<comment type="caution">
    <text evidence="1">The sequence shown here is derived from an EMBL/GenBank/DDBJ whole genome shotgun (WGS) entry which is preliminary data.</text>
</comment>
<gene>
    <name evidence="1" type="ORF">AYY18_07065</name>
</gene>
<dbReference type="AlphaFoldDB" id="A0A1B8HAZ6"/>
<dbReference type="OrthoDB" id="9970903at2"/>
<evidence type="ECO:0000313" key="1">
    <source>
        <dbReference type="EMBL" id="OBU06246.1"/>
    </source>
</evidence>
<dbReference type="EMBL" id="LZEY01000034">
    <property type="protein sequence ID" value="OBU06246.1"/>
    <property type="molecule type" value="Genomic_DNA"/>
</dbReference>